<dbReference type="AlphaFoldDB" id="A0AA94KZW3"/>
<keyword evidence="1" id="KW-1133">Transmembrane helix</keyword>
<dbReference type="Pfam" id="PF07987">
    <property type="entry name" value="DUF1775"/>
    <property type="match status" value="1"/>
</dbReference>
<keyword evidence="1" id="KW-0812">Transmembrane</keyword>
<dbReference type="Gene3D" id="2.60.40.2230">
    <property type="entry name" value="Uncharacterised protein YcnI-like PF07987, DUF1775"/>
    <property type="match status" value="1"/>
</dbReference>
<feature type="domain" description="YncI copper-binding" evidence="3">
    <location>
        <begin position="37"/>
        <end position="164"/>
    </location>
</feature>
<sequence>MQTSTSDRTRPRLATGLAVGVGAAALVLAAPVAASAHVHVTPTSTEAGATSELGFSFSHGCDGSPTTAVEVSMPDEITSIALIANPGWDVASELVDGARTVVFTADEPMSDGVRETLEVEVTLPEGAADGTVLAFPALQVCESGETLWGDLDAEAESPAPTITIGEAADAHGHGHDALADEAPQPAAQADSAAMPLAITALVIAVLSAAVAAFAVVRRRG</sequence>
<dbReference type="InterPro" id="IPR012533">
    <property type="entry name" value="YcnI-copper_dom"/>
</dbReference>
<keyword evidence="1" id="KW-0472">Membrane</keyword>
<evidence type="ECO:0000259" key="3">
    <source>
        <dbReference type="Pfam" id="PF07987"/>
    </source>
</evidence>
<dbReference type="InterPro" id="IPR038507">
    <property type="entry name" value="YcnI-like_sf"/>
</dbReference>
<name>A0AA94KZW3_9MICO</name>
<feature type="chain" id="PRO_5041684407" evidence="2">
    <location>
        <begin position="30"/>
        <end position="220"/>
    </location>
</feature>
<evidence type="ECO:0000256" key="2">
    <source>
        <dbReference type="SAM" id="SignalP"/>
    </source>
</evidence>
<gene>
    <name evidence="4" type="ORF">SAMN04487783_1812</name>
</gene>
<feature type="transmembrane region" description="Helical" evidence="1">
    <location>
        <begin position="192"/>
        <end position="216"/>
    </location>
</feature>
<dbReference type="Proteomes" id="UP000198506">
    <property type="component" value="Unassembled WGS sequence"/>
</dbReference>
<dbReference type="EMBL" id="FOZN01000003">
    <property type="protein sequence ID" value="SFS14296.1"/>
    <property type="molecule type" value="Genomic_DNA"/>
</dbReference>
<proteinExistence type="predicted"/>
<protein>
    <submittedName>
        <fullName evidence="4">Uncharacterized protein YcnI</fullName>
    </submittedName>
</protein>
<evidence type="ECO:0000313" key="4">
    <source>
        <dbReference type="EMBL" id="SFS14296.1"/>
    </source>
</evidence>
<comment type="caution">
    <text evidence="4">The sequence shown here is derived from an EMBL/GenBank/DDBJ whole genome shotgun (WGS) entry which is preliminary data.</text>
</comment>
<evidence type="ECO:0000256" key="1">
    <source>
        <dbReference type="SAM" id="Phobius"/>
    </source>
</evidence>
<keyword evidence="2" id="KW-0732">Signal</keyword>
<evidence type="ECO:0000313" key="5">
    <source>
        <dbReference type="Proteomes" id="UP000198506"/>
    </source>
</evidence>
<accession>A0AA94KZW3</accession>
<feature type="signal peptide" evidence="2">
    <location>
        <begin position="1"/>
        <end position="29"/>
    </location>
</feature>
<dbReference type="RefSeq" id="WP_092918100.1">
    <property type="nucleotide sequence ID" value="NZ_FOZN01000003.1"/>
</dbReference>
<organism evidence="4 5">
    <name type="scientific">Agrococcus baldri</name>
    <dbReference type="NCBI Taxonomy" id="153730"/>
    <lineage>
        <taxon>Bacteria</taxon>
        <taxon>Bacillati</taxon>
        <taxon>Actinomycetota</taxon>
        <taxon>Actinomycetes</taxon>
        <taxon>Micrococcales</taxon>
        <taxon>Microbacteriaceae</taxon>
        <taxon>Agrococcus</taxon>
    </lineage>
</organism>
<keyword evidence="5" id="KW-1185">Reference proteome</keyword>
<reference evidence="4 5" key="1">
    <citation type="submission" date="2016-10" db="EMBL/GenBank/DDBJ databases">
        <authorList>
            <person name="Varghese N."/>
            <person name="Submissions S."/>
        </authorList>
    </citation>
    <scope>NUCLEOTIDE SEQUENCE [LARGE SCALE GENOMIC DNA]</scope>
    <source>
        <strain evidence="4 5">IAM 15147</strain>
    </source>
</reference>